<evidence type="ECO:0000259" key="7">
    <source>
        <dbReference type="Pfam" id="PF00889"/>
    </source>
</evidence>
<dbReference type="Gene3D" id="1.10.8.10">
    <property type="entry name" value="DNA helicase RuvA subunit, C-terminal domain"/>
    <property type="match status" value="1"/>
</dbReference>
<evidence type="ECO:0000256" key="3">
    <source>
        <dbReference type="ARBA" id="ARBA00022768"/>
    </source>
</evidence>
<evidence type="ECO:0000256" key="2">
    <source>
        <dbReference type="ARBA" id="ARBA00016956"/>
    </source>
</evidence>
<proteinExistence type="inferred from homology"/>
<dbReference type="GO" id="GO:0003746">
    <property type="term" value="F:translation elongation factor activity"/>
    <property type="evidence" value="ECO:0007669"/>
    <property type="project" value="UniProtKB-UniRule"/>
</dbReference>
<dbReference type="InterPro" id="IPR014039">
    <property type="entry name" value="Transl_elong_EFTs/EF1B_dimer"/>
</dbReference>
<evidence type="ECO:0000313" key="8">
    <source>
        <dbReference type="EMBL" id="PIY96490.1"/>
    </source>
</evidence>
<keyword evidence="6" id="KW-0963">Cytoplasm</keyword>
<feature type="domain" description="Translation elongation factor EFTs/EF1B dimerisation" evidence="7">
    <location>
        <begin position="70"/>
        <end position="147"/>
    </location>
</feature>
<sequence>MNPKELIQKLRESTGAGIMECKKALEKSKNDFEKALNLLKKQGRLKAGQKKERKTGAGFLETYIHNQRVGVLLEIRSETDFVSRSPIFKELAHEITLQIAAMAPADISELLKQLYIKNESLTIADLINQTIAKVGENIQVERFCRYEI</sequence>
<name>A0A2M7RIC3_9BACT</name>
<dbReference type="Pfam" id="PF00889">
    <property type="entry name" value="EF_TS"/>
    <property type="match status" value="1"/>
</dbReference>
<comment type="similarity">
    <text evidence="1 6">Belongs to the EF-Ts family.</text>
</comment>
<dbReference type="SUPFAM" id="SSF46934">
    <property type="entry name" value="UBA-like"/>
    <property type="match status" value="1"/>
</dbReference>
<dbReference type="PROSITE" id="PS01126">
    <property type="entry name" value="EF_TS_1"/>
    <property type="match status" value="1"/>
</dbReference>
<dbReference type="AlphaFoldDB" id="A0A2M7RIC3"/>
<dbReference type="Proteomes" id="UP000230238">
    <property type="component" value="Unassembled WGS sequence"/>
</dbReference>
<evidence type="ECO:0000256" key="5">
    <source>
        <dbReference type="ARBA" id="ARBA00025453"/>
    </source>
</evidence>
<dbReference type="InterPro" id="IPR036402">
    <property type="entry name" value="EF-Ts_dimer_sf"/>
</dbReference>
<evidence type="ECO:0000313" key="9">
    <source>
        <dbReference type="Proteomes" id="UP000230238"/>
    </source>
</evidence>
<evidence type="ECO:0000256" key="6">
    <source>
        <dbReference type="HAMAP-Rule" id="MF_00050"/>
    </source>
</evidence>
<comment type="function">
    <text evidence="5 6">Associates with the EF-Tu.GDP complex and induces the exchange of GDP to GTP. It remains bound to the aminoacyl-tRNA.EF-Tu.GTP complex up to the GTP hydrolysis stage on the ribosome.</text>
</comment>
<gene>
    <name evidence="6 8" type="primary">tsf</name>
    <name evidence="8" type="ORF">COY65_00575</name>
</gene>
<accession>A0A2M7RIC3</accession>
<comment type="caution">
    <text evidence="8">The sequence shown here is derived from an EMBL/GenBank/DDBJ whole genome shotgun (WGS) entry which is preliminary data.</text>
</comment>
<dbReference type="NCBIfam" id="TIGR00116">
    <property type="entry name" value="tsf"/>
    <property type="match status" value="1"/>
</dbReference>
<organism evidence="8 9">
    <name type="scientific">Candidatus Jorgensenbacteria bacterium CG_4_10_14_0_8_um_filter_39_13</name>
    <dbReference type="NCBI Taxonomy" id="1974589"/>
    <lineage>
        <taxon>Bacteria</taxon>
        <taxon>Candidatus Joergenseniibacteriota</taxon>
    </lineage>
</organism>
<dbReference type="FunFam" id="1.10.8.10:FF:000001">
    <property type="entry name" value="Elongation factor Ts"/>
    <property type="match status" value="1"/>
</dbReference>
<dbReference type="SUPFAM" id="SSF54713">
    <property type="entry name" value="Elongation factor Ts (EF-Ts), dimerisation domain"/>
    <property type="match status" value="1"/>
</dbReference>
<dbReference type="Gene3D" id="3.30.479.20">
    <property type="entry name" value="Elongation factor Ts, dimerisation domain"/>
    <property type="match status" value="1"/>
</dbReference>
<dbReference type="CDD" id="cd14275">
    <property type="entry name" value="UBA_EF-Ts"/>
    <property type="match status" value="1"/>
</dbReference>
<comment type="subcellular location">
    <subcellularLocation>
        <location evidence="6">Cytoplasm</location>
    </subcellularLocation>
</comment>
<dbReference type="InterPro" id="IPR009060">
    <property type="entry name" value="UBA-like_sf"/>
</dbReference>
<evidence type="ECO:0000256" key="1">
    <source>
        <dbReference type="ARBA" id="ARBA00005532"/>
    </source>
</evidence>
<keyword evidence="4 6" id="KW-0648">Protein biosynthesis</keyword>
<dbReference type="PANTHER" id="PTHR11741">
    <property type="entry name" value="ELONGATION FACTOR TS"/>
    <property type="match status" value="1"/>
</dbReference>
<evidence type="ECO:0000256" key="4">
    <source>
        <dbReference type="ARBA" id="ARBA00022917"/>
    </source>
</evidence>
<dbReference type="InterPro" id="IPR001816">
    <property type="entry name" value="Transl_elong_EFTs/EF1B"/>
</dbReference>
<dbReference type="EMBL" id="PFME01000007">
    <property type="protein sequence ID" value="PIY96490.1"/>
    <property type="molecule type" value="Genomic_DNA"/>
</dbReference>
<dbReference type="InterPro" id="IPR018101">
    <property type="entry name" value="Transl_elong_Ts_CS"/>
</dbReference>
<dbReference type="GO" id="GO:0005737">
    <property type="term" value="C:cytoplasm"/>
    <property type="evidence" value="ECO:0007669"/>
    <property type="project" value="UniProtKB-SubCell"/>
</dbReference>
<feature type="region of interest" description="Involved in Mg(2+) ion dislocation from EF-Tu" evidence="6">
    <location>
        <begin position="79"/>
        <end position="82"/>
    </location>
</feature>
<dbReference type="PANTHER" id="PTHR11741:SF10">
    <property type="entry name" value="POLYPROTEIN OF EF-TS, CHLOROPLASTIC"/>
    <property type="match status" value="1"/>
</dbReference>
<keyword evidence="3 6" id="KW-0251">Elongation factor</keyword>
<reference evidence="9" key="1">
    <citation type="submission" date="2017-09" db="EMBL/GenBank/DDBJ databases">
        <title>Depth-based differentiation of microbial function through sediment-hosted aquifers and enrichment of novel symbionts in the deep terrestrial subsurface.</title>
        <authorList>
            <person name="Probst A.J."/>
            <person name="Ladd B."/>
            <person name="Jarett J.K."/>
            <person name="Geller-Mcgrath D.E."/>
            <person name="Sieber C.M.K."/>
            <person name="Emerson J.B."/>
            <person name="Anantharaman K."/>
            <person name="Thomas B.C."/>
            <person name="Malmstrom R."/>
            <person name="Stieglmeier M."/>
            <person name="Klingl A."/>
            <person name="Woyke T."/>
            <person name="Ryan C.M."/>
            <person name="Banfield J.F."/>
        </authorList>
    </citation>
    <scope>NUCLEOTIDE SEQUENCE [LARGE SCALE GENOMIC DNA]</scope>
</reference>
<dbReference type="HAMAP" id="MF_00050">
    <property type="entry name" value="EF_Ts"/>
    <property type="match status" value="1"/>
</dbReference>
<protein>
    <recommendedName>
        <fullName evidence="2 6">Elongation factor Ts</fullName>
        <shortName evidence="6">EF-Ts</shortName>
    </recommendedName>
</protein>